<dbReference type="PANTHER" id="PTHR19302:SF33">
    <property type="entry name" value="GAMMA-TUBULIN COMPLEX COMPONENT 5"/>
    <property type="match status" value="1"/>
</dbReference>
<gene>
    <name evidence="9" type="ORF">CVIRNUC_009296</name>
</gene>
<keyword evidence="10" id="KW-1185">Reference proteome</keyword>
<feature type="region of interest" description="Disordered" evidence="6">
    <location>
        <begin position="621"/>
        <end position="660"/>
    </location>
</feature>
<dbReference type="InterPro" id="IPR007259">
    <property type="entry name" value="GCP"/>
</dbReference>
<name>A0AAV1IFI6_9CHLO</name>
<keyword evidence="4" id="KW-0493">Microtubule</keyword>
<dbReference type="GO" id="GO:0000930">
    <property type="term" value="C:gamma-tubulin complex"/>
    <property type="evidence" value="ECO:0007669"/>
    <property type="project" value="TreeGrafter"/>
</dbReference>
<sequence length="1137" mass="122242">MLARLVEALQRQQLHSDAPEAHYSLLSAIIHLSRMPLQDDYVPSAAALACLQAGATDDGLEDGGSEASALSHWEEPEDDSASLSLSEWEGSASEADSLEQIPSPQQEPEPADSPSAGKRRTLTDMLRLGQLDTTSKPERLHTPASEVHGIQDGCLLQRVLSAQAGDASPQMPSSTLCFTERELVVQVLHMLRGCPSPGSAFRLDAKADAFEVAPGVHVPHLSPTCLRNVLLSWVKTGTTAYRLRIFTAAVNAAATASSRDGVKSPIAASATLAAYATGFASELASVESQAIRLQERFAAGPCRGRLEASDANLAALGVAAQGIVRQIEKLECVAGGIDIAGKRQTQAAEQSMSVLNGLHKLLVSAAEDATPDGRASAAVVMRLLLRALRPTLYGLELWIQQGRLEDHLDELMVCKGEEGIEVDNPGFWQSACHLRRDQSGSLLCPQFLQAAAEDILAAGKASLLLEAKQRYGRDASPAVCDGPALHADMLRRLECWVGDPEPESTGSLQGAVAWCMAAAAHTSQQQALPVVLDAEPCTSSCSNSSMESSYLQGPNGYTRLHQLLQADTHLVPSSVDAASLHHPASRQWHLDTHLSASASFRLARDSPTQPGRYPYDHLQEQADTREPSCSPQQENQASEGQHEVPGWQPIRPASSAQRQHANVLGDVSNTVLLNARIEQPVKPKQAPALQIPAVAQEQDCLEGMERTPDEVPTETPESECGQELQQADTQLRDWYHRTMAGICGDLFSRAETLGLESNLQAQRHGQQKLHSTLVAAFTGKAVQQMWGAEWISFRNGAADDEAILQRLSNADLAPVNALLEACILVPLQERAARSTRALMQQLMGAWGLQQHLSALWMTSFLASPALQPFLSAVHAVVRGARRDSAPLGALDLQRSLDACLAEAQEGTLLPSSCLTVRANTAESEGGGITSLQGVSLRLAPPWPLTLVVQDAQLQRYNAIFAVLLQVHVGYKALNRIHSSTRRDIGPSPAGCLAVRMRHFLSTYLSFLMAHLEYTHAAQLQQAVARANSLEDVIAAHEVFLEGASRTAFTAPQQTSKLLRTAVSRLLSLIGEFAVSGLSSKEGGQPDSQAQAEELSGLWEAWQDRFAFFQRLLKGCAARANPALGLSELAASIMPASE</sequence>
<dbReference type="AlphaFoldDB" id="A0AAV1IFI6"/>
<dbReference type="GO" id="GO:0000278">
    <property type="term" value="P:mitotic cell cycle"/>
    <property type="evidence" value="ECO:0007669"/>
    <property type="project" value="TreeGrafter"/>
</dbReference>
<evidence type="ECO:0000313" key="9">
    <source>
        <dbReference type="EMBL" id="CAK0786083.1"/>
    </source>
</evidence>
<accession>A0AAV1IFI6</accession>
<evidence type="ECO:0000256" key="1">
    <source>
        <dbReference type="ARBA" id="ARBA00004245"/>
    </source>
</evidence>
<dbReference type="GO" id="GO:0051225">
    <property type="term" value="P:spindle assembly"/>
    <property type="evidence" value="ECO:0007669"/>
    <property type="project" value="TreeGrafter"/>
</dbReference>
<dbReference type="GO" id="GO:0051011">
    <property type="term" value="F:microtubule minus-end binding"/>
    <property type="evidence" value="ECO:0007669"/>
    <property type="project" value="TreeGrafter"/>
</dbReference>
<evidence type="ECO:0000256" key="2">
    <source>
        <dbReference type="ARBA" id="ARBA00010337"/>
    </source>
</evidence>
<evidence type="ECO:0000259" key="7">
    <source>
        <dbReference type="Pfam" id="PF04130"/>
    </source>
</evidence>
<dbReference type="InterPro" id="IPR040457">
    <property type="entry name" value="GCP_C"/>
</dbReference>
<dbReference type="InterPro" id="IPR042241">
    <property type="entry name" value="GCP_C_sf"/>
</dbReference>
<evidence type="ECO:0000256" key="5">
    <source>
        <dbReference type="ARBA" id="ARBA00023212"/>
    </source>
</evidence>
<feature type="compositionally biased region" description="Polar residues" evidence="6">
    <location>
        <begin position="627"/>
        <end position="639"/>
    </location>
</feature>
<evidence type="ECO:0000256" key="4">
    <source>
        <dbReference type="ARBA" id="ARBA00022701"/>
    </source>
</evidence>
<keyword evidence="3" id="KW-0963">Cytoplasm</keyword>
<dbReference type="EMBL" id="CAUYUE010000013">
    <property type="protein sequence ID" value="CAK0786083.1"/>
    <property type="molecule type" value="Genomic_DNA"/>
</dbReference>
<feature type="region of interest" description="Disordered" evidence="6">
    <location>
        <begin position="56"/>
        <end position="121"/>
    </location>
</feature>
<proteinExistence type="inferred from homology"/>
<evidence type="ECO:0000259" key="8">
    <source>
        <dbReference type="Pfam" id="PF17681"/>
    </source>
</evidence>
<dbReference type="GO" id="GO:0051321">
    <property type="term" value="P:meiotic cell cycle"/>
    <property type="evidence" value="ECO:0007669"/>
    <property type="project" value="TreeGrafter"/>
</dbReference>
<organism evidence="9 10">
    <name type="scientific">Coccomyxa viridis</name>
    <dbReference type="NCBI Taxonomy" id="1274662"/>
    <lineage>
        <taxon>Eukaryota</taxon>
        <taxon>Viridiplantae</taxon>
        <taxon>Chlorophyta</taxon>
        <taxon>core chlorophytes</taxon>
        <taxon>Trebouxiophyceae</taxon>
        <taxon>Trebouxiophyceae incertae sedis</taxon>
        <taxon>Coccomyxaceae</taxon>
        <taxon>Coccomyxa</taxon>
    </lineage>
</organism>
<dbReference type="Pfam" id="PF17681">
    <property type="entry name" value="GCP_N_terminal"/>
    <property type="match status" value="1"/>
</dbReference>
<comment type="caution">
    <text evidence="9">The sequence shown here is derived from an EMBL/GenBank/DDBJ whole genome shotgun (WGS) entry which is preliminary data.</text>
</comment>
<feature type="domain" description="Gamma tubulin complex component protein N-terminal" evidence="8">
    <location>
        <begin position="186"/>
        <end position="468"/>
    </location>
</feature>
<feature type="domain" description="Gamma tubulin complex component C-terminal" evidence="7">
    <location>
        <begin position="848"/>
        <end position="1115"/>
    </location>
</feature>
<dbReference type="GO" id="GO:0005874">
    <property type="term" value="C:microtubule"/>
    <property type="evidence" value="ECO:0007669"/>
    <property type="project" value="UniProtKB-KW"/>
</dbReference>
<evidence type="ECO:0000256" key="3">
    <source>
        <dbReference type="ARBA" id="ARBA00022490"/>
    </source>
</evidence>
<keyword evidence="5" id="KW-0206">Cytoskeleton</keyword>
<dbReference type="InterPro" id="IPR041470">
    <property type="entry name" value="GCP_N"/>
</dbReference>
<dbReference type="Proteomes" id="UP001314263">
    <property type="component" value="Unassembled WGS sequence"/>
</dbReference>
<dbReference type="GO" id="GO:0043015">
    <property type="term" value="F:gamma-tubulin binding"/>
    <property type="evidence" value="ECO:0007669"/>
    <property type="project" value="InterPro"/>
</dbReference>
<dbReference type="Pfam" id="PF04130">
    <property type="entry name" value="GCP_C_terminal"/>
    <property type="match status" value="1"/>
</dbReference>
<dbReference type="GO" id="GO:0007020">
    <property type="term" value="P:microtubule nucleation"/>
    <property type="evidence" value="ECO:0007669"/>
    <property type="project" value="InterPro"/>
</dbReference>
<evidence type="ECO:0008006" key="11">
    <source>
        <dbReference type="Google" id="ProtNLM"/>
    </source>
</evidence>
<dbReference type="GO" id="GO:0000922">
    <property type="term" value="C:spindle pole"/>
    <property type="evidence" value="ECO:0007669"/>
    <property type="project" value="InterPro"/>
</dbReference>
<comment type="subcellular location">
    <subcellularLocation>
        <location evidence="1">Cytoplasm</location>
        <location evidence="1">Cytoskeleton</location>
    </subcellularLocation>
</comment>
<feature type="compositionally biased region" description="Low complexity" evidence="6">
    <location>
        <begin position="99"/>
        <end position="108"/>
    </location>
</feature>
<reference evidence="9 10" key="1">
    <citation type="submission" date="2023-10" db="EMBL/GenBank/DDBJ databases">
        <authorList>
            <person name="Maclean D."/>
            <person name="Macfadyen A."/>
        </authorList>
    </citation>
    <scope>NUCLEOTIDE SEQUENCE [LARGE SCALE GENOMIC DNA]</scope>
</reference>
<comment type="similarity">
    <text evidence="2">Belongs to the TUBGCP family.</text>
</comment>
<protein>
    <recommendedName>
        <fullName evidence="11">Gamma-tubulin complex component</fullName>
    </recommendedName>
</protein>
<dbReference type="PANTHER" id="PTHR19302">
    <property type="entry name" value="GAMMA TUBULIN COMPLEX PROTEIN"/>
    <property type="match status" value="1"/>
</dbReference>
<evidence type="ECO:0000313" key="10">
    <source>
        <dbReference type="Proteomes" id="UP001314263"/>
    </source>
</evidence>
<dbReference type="GO" id="GO:0031122">
    <property type="term" value="P:cytoplasmic microtubule organization"/>
    <property type="evidence" value="ECO:0007669"/>
    <property type="project" value="TreeGrafter"/>
</dbReference>
<dbReference type="Gene3D" id="1.20.120.1900">
    <property type="entry name" value="Gamma-tubulin complex, C-terminal domain"/>
    <property type="match status" value="1"/>
</dbReference>
<evidence type="ECO:0000256" key="6">
    <source>
        <dbReference type="SAM" id="MobiDB-lite"/>
    </source>
</evidence>